<gene>
    <name evidence="2" type="ORF">FNA67_03595</name>
</gene>
<dbReference type="Gene3D" id="3.40.50.10490">
    <property type="entry name" value="Glucose-6-phosphate isomerase like protein, domain 1"/>
    <property type="match status" value="1"/>
</dbReference>
<accession>A0A5B9DJ99</accession>
<evidence type="ECO:0000259" key="1">
    <source>
        <dbReference type="PROSITE" id="PS51464"/>
    </source>
</evidence>
<dbReference type="CDD" id="cd05013">
    <property type="entry name" value="SIS_RpiR"/>
    <property type="match status" value="1"/>
</dbReference>
<dbReference type="PROSITE" id="PS51464">
    <property type="entry name" value="SIS"/>
    <property type="match status" value="1"/>
</dbReference>
<dbReference type="GO" id="GO:1901135">
    <property type="term" value="P:carbohydrate derivative metabolic process"/>
    <property type="evidence" value="ECO:0007669"/>
    <property type="project" value="InterPro"/>
</dbReference>
<evidence type="ECO:0000313" key="2">
    <source>
        <dbReference type="EMBL" id="QEE19310.1"/>
    </source>
</evidence>
<dbReference type="SUPFAM" id="SSF53697">
    <property type="entry name" value="SIS domain"/>
    <property type="match status" value="1"/>
</dbReference>
<evidence type="ECO:0000313" key="3">
    <source>
        <dbReference type="Proteomes" id="UP000321062"/>
    </source>
</evidence>
<dbReference type="InterPro" id="IPR046348">
    <property type="entry name" value="SIS_dom_sf"/>
</dbReference>
<dbReference type="InterPro" id="IPR001347">
    <property type="entry name" value="SIS_dom"/>
</dbReference>
<proteinExistence type="predicted"/>
<dbReference type="GO" id="GO:0097367">
    <property type="term" value="F:carbohydrate derivative binding"/>
    <property type="evidence" value="ECO:0007669"/>
    <property type="project" value="InterPro"/>
</dbReference>
<sequence length="278" mass="30254">MGGRRCGELVPRRPLSICRRNQGLNHRPWGVALSQLREEFRDRIVSILDRIVADENGAMDRARDVVATALEANRLVYVAGSGHSHILAEEVYYRAGGIAAAQAVLDPNLMLHTGARRSTLLERVEGYAEVILSDYPIGRGDVIFVASNSGRNAYPIELALIGKERGATTIAITSLEHSRKTSSRHTTGKRLFEVADIVIDNFGAYGDAAMQIPGRIERMGPTSTIAGVFILNAIMAEAVAQLAGRGVMVDVYKSANMQGQEAAAEAMIKRWQSRIKGL</sequence>
<reference evidence="2 3" key="1">
    <citation type="journal article" date="2015" name="Int. J. Syst. Evol. Microbiol.">
        <title>Youhaiella tibetensis gen. nov., sp. nov., isolated from subsurface sediment.</title>
        <authorList>
            <person name="Wang Y.X."/>
            <person name="Huang F.Q."/>
            <person name="Nogi Y."/>
            <person name="Pang S.J."/>
            <person name="Wang P.K."/>
            <person name="Lv J."/>
        </authorList>
    </citation>
    <scope>NUCLEOTIDE SEQUENCE [LARGE SCALE GENOMIC DNA]</scope>
    <source>
        <strain evidence="3">fig4</strain>
    </source>
</reference>
<protein>
    <submittedName>
        <fullName evidence="2">SIS domain-containing protein</fullName>
    </submittedName>
</protein>
<dbReference type="OrthoDB" id="9813831at2"/>
<dbReference type="EMBL" id="CP041690">
    <property type="protein sequence ID" value="QEE19310.1"/>
    <property type="molecule type" value="Genomic_DNA"/>
</dbReference>
<dbReference type="Pfam" id="PF13580">
    <property type="entry name" value="SIS_2"/>
    <property type="match status" value="1"/>
</dbReference>
<dbReference type="AlphaFoldDB" id="A0A5B9DJ99"/>
<feature type="domain" description="SIS" evidence="1">
    <location>
        <begin position="66"/>
        <end position="244"/>
    </location>
</feature>
<dbReference type="InterPro" id="IPR035472">
    <property type="entry name" value="RpiR-like_SIS"/>
</dbReference>
<dbReference type="NCBIfam" id="NF002805">
    <property type="entry name" value="PRK02947.1"/>
    <property type="match status" value="1"/>
</dbReference>
<dbReference type="Proteomes" id="UP000321062">
    <property type="component" value="Chromosome"/>
</dbReference>
<name>A0A5B9DJ99_9HYPH</name>
<dbReference type="KEGG" id="yti:FNA67_03595"/>
<dbReference type="InterPro" id="IPR050099">
    <property type="entry name" value="SIS_GmhA/DiaA_subfam"/>
</dbReference>
<dbReference type="PANTHER" id="PTHR30390:SF7">
    <property type="entry name" value="PHOSPHOHEPTOSE ISOMERASE"/>
    <property type="match status" value="1"/>
</dbReference>
<dbReference type="PANTHER" id="PTHR30390">
    <property type="entry name" value="SEDOHEPTULOSE 7-PHOSPHATE ISOMERASE / DNAA INITIATOR-ASSOCIATING FACTOR FOR REPLICATION INITIATION"/>
    <property type="match status" value="1"/>
</dbReference>
<organism evidence="2 3">
    <name type="scientific">Paradevosia tibetensis</name>
    <dbReference type="NCBI Taxonomy" id="1447062"/>
    <lineage>
        <taxon>Bacteria</taxon>
        <taxon>Pseudomonadati</taxon>
        <taxon>Pseudomonadota</taxon>
        <taxon>Alphaproteobacteria</taxon>
        <taxon>Hyphomicrobiales</taxon>
        <taxon>Devosiaceae</taxon>
        <taxon>Paradevosia</taxon>
    </lineage>
</organism>
<keyword evidence="3" id="KW-1185">Reference proteome</keyword>